<dbReference type="Proteomes" id="UP000789860">
    <property type="component" value="Unassembled WGS sequence"/>
</dbReference>
<dbReference type="EMBL" id="CAJVPM010033541">
    <property type="protein sequence ID" value="CAG8685654.1"/>
    <property type="molecule type" value="Genomic_DNA"/>
</dbReference>
<comment type="caution">
    <text evidence="1">The sequence shown here is derived from an EMBL/GenBank/DDBJ whole genome shotgun (WGS) entry which is preliminary data.</text>
</comment>
<proteinExistence type="predicted"/>
<evidence type="ECO:0000313" key="2">
    <source>
        <dbReference type="Proteomes" id="UP000789860"/>
    </source>
</evidence>
<feature type="non-terminal residue" evidence="1">
    <location>
        <position position="294"/>
    </location>
</feature>
<accession>A0ACA9P5F1</accession>
<protein>
    <submittedName>
        <fullName evidence="1">9966_t:CDS:1</fullName>
    </submittedName>
</protein>
<gene>
    <name evidence="1" type="ORF">SCALOS_LOCUS9897</name>
</gene>
<reference evidence="1" key="1">
    <citation type="submission" date="2021-06" db="EMBL/GenBank/DDBJ databases">
        <authorList>
            <person name="Kallberg Y."/>
            <person name="Tangrot J."/>
            <person name="Rosling A."/>
        </authorList>
    </citation>
    <scope>NUCLEOTIDE SEQUENCE</scope>
    <source>
        <strain evidence="1">AU212A</strain>
    </source>
</reference>
<name>A0ACA9P5F1_9GLOM</name>
<sequence>MPATVAYLCYLGYEIARDPTTVPILSLTLLAAVYGLQAVIFILRRKWEHVGWMIVYILAMPVFSFYLPVYAFWHFDDFSWGNTRVVVGEKGKKSTVADEGKFDPKTIPRKKWSDYEQELWEVNTQGSQDSAHTRISDRSYHSNRSNKKLVSAPGSQAGSAYGDYYEERGGMKSRSRSRSPAPPYMDENIRSNHNLIGADMRSSQSRSTRPGDSASHRGSTLVRVDNELSGSRPASLIEAGYYGSSIIDSGFPSDDEILQEIRNILSAANLMTITKKQVRDDLSNYFGMDISSKK</sequence>
<evidence type="ECO:0000313" key="1">
    <source>
        <dbReference type="EMBL" id="CAG8685654.1"/>
    </source>
</evidence>
<keyword evidence="2" id="KW-1185">Reference proteome</keyword>
<organism evidence="1 2">
    <name type="scientific">Scutellospora calospora</name>
    <dbReference type="NCBI Taxonomy" id="85575"/>
    <lineage>
        <taxon>Eukaryota</taxon>
        <taxon>Fungi</taxon>
        <taxon>Fungi incertae sedis</taxon>
        <taxon>Mucoromycota</taxon>
        <taxon>Glomeromycotina</taxon>
        <taxon>Glomeromycetes</taxon>
        <taxon>Diversisporales</taxon>
        <taxon>Gigasporaceae</taxon>
        <taxon>Scutellospora</taxon>
    </lineage>
</organism>